<gene>
    <name evidence="2" type="ORF">EPI10_024097</name>
</gene>
<reference evidence="3" key="1">
    <citation type="journal article" date="2019" name="Plant Biotechnol. J.">
        <title>Genome sequencing of the Australian wild diploid species Gossypium australe highlights disease resistance and delayed gland morphogenesis.</title>
        <authorList>
            <person name="Cai Y."/>
            <person name="Cai X."/>
            <person name="Wang Q."/>
            <person name="Wang P."/>
            <person name="Zhang Y."/>
            <person name="Cai C."/>
            <person name="Xu Y."/>
            <person name="Wang K."/>
            <person name="Zhou Z."/>
            <person name="Wang C."/>
            <person name="Geng S."/>
            <person name="Li B."/>
            <person name="Dong Q."/>
            <person name="Hou Y."/>
            <person name="Wang H."/>
            <person name="Ai P."/>
            <person name="Liu Z."/>
            <person name="Yi F."/>
            <person name="Sun M."/>
            <person name="An G."/>
            <person name="Cheng J."/>
            <person name="Zhang Y."/>
            <person name="Shi Q."/>
            <person name="Xie Y."/>
            <person name="Shi X."/>
            <person name="Chang Y."/>
            <person name="Huang F."/>
            <person name="Chen Y."/>
            <person name="Hong S."/>
            <person name="Mi L."/>
            <person name="Sun Q."/>
            <person name="Zhang L."/>
            <person name="Zhou B."/>
            <person name="Peng R."/>
            <person name="Zhang X."/>
            <person name="Liu F."/>
        </authorList>
    </citation>
    <scope>NUCLEOTIDE SEQUENCE [LARGE SCALE GENOMIC DNA]</scope>
    <source>
        <strain evidence="3">cv. PA1801</strain>
    </source>
</reference>
<dbReference type="AlphaFoldDB" id="A0A5B6VWV9"/>
<evidence type="ECO:0000313" key="3">
    <source>
        <dbReference type="Proteomes" id="UP000325315"/>
    </source>
</evidence>
<keyword evidence="3" id="KW-1185">Reference proteome</keyword>
<organism evidence="2 3">
    <name type="scientific">Gossypium australe</name>
    <dbReference type="NCBI Taxonomy" id="47621"/>
    <lineage>
        <taxon>Eukaryota</taxon>
        <taxon>Viridiplantae</taxon>
        <taxon>Streptophyta</taxon>
        <taxon>Embryophyta</taxon>
        <taxon>Tracheophyta</taxon>
        <taxon>Spermatophyta</taxon>
        <taxon>Magnoliopsida</taxon>
        <taxon>eudicotyledons</taxon>
        <taxon>Gunneridae</taxon>
        <taxon>Pentapetalae</taxon>
        <taxon>rosids</taxon>
        <taxon>malvids</taxon>
        <taxon>Malvales</taxon>
        <taxon>Malvaceae</taxon>
        <taxon>Malvoideae</taxon>
        <taxon>Gossypium</taxon>
    </lineage>
</organism>
<protein>
    <submittedName>
        <fullName evidence="2">Integrase</fullName>
    </submittedName>
</protein>
<comment type="caution">
    <text evidence="2">The sequence shown here is derived from an EMBL/GenBank/DDBJ whole genome shotgun (WGS) entry which is preliminary data.</text>
</comment>
<name>A0A5B6VWV9_9ROSI</name>
<dbReference type="EMBL" id="SMMG02000005">
    <property type="protein sequence ID" value="KAA3473740.1"/>
    <property type="molecule type" value="Genomic_DNA"/>
</dbReference>
<accession>A0A5B6VWV9</accession>
<sequence length="99" mass="11536">MKFWRHYLFGEKCHVYSDHKNYHLGKTNVVANGLSRKSLLHYRCNTPNSDKTPRPYLHGMSTPSPSRLHVRVYESPEMSKERVSRMTQCINPAPDKSTC</sequence>
<feature type="region of interest" description="Disordered" evidence="1">
    <location>
        <begin position="45"/>
        <end position="65"/>
    </location>
</feature>
<proteinExistence type="predicted"/>
<dbReference type="Proteomes" id="UP000325315">
    <property type="component" value="Unassembled WGS sequence"/>
</dbReference>
<evidence type="ECO:0000256" key="1">
    <source>
        <dbReference type="SAM" id="MobiDB-lite"/>
    </source>
</evidence>
<evidence type="ECO:0000313" key="2">
    <source>
        <dbReference type="EMBL" id="KAA3473740.1"/>
    </source>
</evidence>